<dbReference type="RefSeq" id="WP_241716046.1">
    <property type="nucleotide sequence ID" value="NZ_JALBUF010000013.1"/>
</dbReference>
<comment type="caution">
    <text evidence="1">The sequence shown here is derived from an EMBL/GenBank/DDBJ whole genome shotgun (WGS) entry which is preliminary data.</text>
</comment>
<dbReference type="AlphaFoldDB" id="A0A9X2AD24"/>
<evidence type="ECO:0000313" key="1">
    <source>
        <dbReference type="EMBL" id="MCI0184404.1"/>
    </source>
</evidence>
<keyword evidence="2" id="KW-1185">Reference proteome</keyword>
<protein>
    <submittedName>
        <fullName evidence="1">Uncharacterized protein</fullName>
    </submittedName>
</protein>
<reference evidence="1" key="1">
    <citation type="submission" date="2022-03" db="EMBL/GenBank/DDBJ databases">
        <title>Draft Genome Sequence of Firmicute Strain S0AB, a Heterotrophic Iron/Sulfur-Oxidizing Extreme Acidophile.</title>
        <authorList>
            <person name="Vergara E."/>
            <person name="Pakostova E."/>
            <person name="Johnson D.B."/>
            <person name="Holmes D.S."/>
        </authorList>
    </citation>
    <scope>NUCLEOTIDE SEQUENCE</scope>
    <source>
        <strain evidence="1">S0AB</strain>
    </source>
</reference>
<dbReference type="PROSITE" id="PS51257">
    <property type="entry name" value="PROKAR_LIPOPROTEIN"/>
    <property type="match status" value="1"/>
</dbReference>
<dbReference type="EMBL" id="JALBUF010000013">
    <property type="protein sequence ID" value="MCI0184404.1"/>
    <property type="molecule type" value="Genomic_DNA"/>
</dbReference>
<sequence length="154" mass="17504">MQKRILGIGVVALALTCIAMTGCKTYFPKPRSNIYSKDTSIVHVFSSHSKIHNYNKEQDSIKQGKSSSVILEQIQPETNGVVFVTTRELNYSLMMKNEQLKHNLFIANLFDVYHGLFPLNKNITVGSPWVKSVRLAEKTINYKLLVYSQGQLHM</sequence>
<name>A0A9X2AD24_9BACL</name>
<proteinExistence type="predicted"/>
<organism evidence="1 2">
    <name type="scientific">Sulfoacidibacillus ferrooxidans</name>
    <dbReference type="NCBI Taxonomy" id="2005001"/>
    <lineage>
        <taxon>Bacteria</taxon>
        <taxon>Bacillati</taxon>
        <taxon>Bacillota</taxon>
        <taxon>Bacilli</taxon>
        <taxon>Bacillales</taxon>
        <taxon>Alicyclobacillaceae</taxon>
        <taxon>Sulfoacidibacillus</taxon>
    </lineage>
</organism>
<dbReference type="Proteomes" id="UP001139263">
    <property type="component" value="Unassembled WGS sequence"/>
</dbReference>
<evidence type="ECO:0000313" key="2">
    <source>
        <dbReference type="Proteomes" id="UP001139263"/>
    </source>
</evidence>
<accession>A0A9X2AD24</accession>
<gene>
    <name evidence="1" type="ORF">MM817_02701</name>
</gene>